<keyword evidence="7" id="KW-0067">ATP-binding</keyword>
<feature type="domain" description="ABC transporter" evidence="9">
    <location>
        <begin position="7"/>
        <end position="243"/>
    </location>
</feature>
<evidence type="ECO:0000256" key="4">
    <source>
        <dbReference type="ARBA" id="ARBA00022553"/>
    </source>
</evidence>
<evidence type="ECO:0000256" key="2">
    <source>
        <dbReference type="ARBA" id="ARBA00012438"/>
    </source>
</evidence>
<dbReference type="GO" id="GO:0000155">
    <property type="term" value="F:phosphorelay sensor kinase activity"/>
    <property type="evidence" value="ECO:0007669"/>
    <property type="project" value="InterPro"/>
</dbReference>
<evidence type="ECO:0000256" key="6">
    <source>
        <dbReference type="ARBA" id="ARBA00022741"/>
    </source>
</evidence>
<dbReference type="PROSITE" id="PS50893">
    <property type="entry name" value="ABC_TRANSPORTER_2"/>
    <property type="match status" value="1"/>
</dbReference>
<dbReference type="InterPro" id="IPR004358">
    <property type="entry name" value="Sig_transdc_His_kin-like_C"/>
</dbReference>
<organism evidence="10 11">
    <name type="scientific">candidate division KSB3 bacterium</name>
    <dbReference type="NCBI Taxonomy" id="2044937"/>
    <lineage>
        <taxon>Bacteria</taxon>
        <taxon>candidate division KSB3</taxon>
    </lineage>
</organism>
<evidence type="ECO:0000313" key="10">
    <source>
        <dbReference type="EMBL" id="PID57781.1"/>
    </source>
</evidence>
<dbReference type="InterPro" id="IPR036890">
    <property type="entry name" value="HATPase_C_sf"/>
</dbReference>
<keyword evidence="5" id="KW-0677">Repeat</keyword>
<dbReference type="PANTHER" id="PTHR43790">
    <property type="entry name" value="CARBOHYDRATE TRANSPORT ATP-BINDING PROTEIN MG119-RELATED"/>
    <property type="match status" value="1"/>
</dbReference>
<dbReference type="AlphaFoldDB" id="A0A2G6E7P5"/>
<dbReference type="Gene3D" id="3.30.450.20">
    <property type="entry name" value="PAS domain"/>
    <property type="match status" value="1"/>
</dbReference>
<dbReference type="SUPFAM" id="SSF55874">
    <property type="entry name" value="ATPase domain of HSP90 chaperone/DNA topoisomerase II/histidine kinase"/>
    <property type="match status" value="1"/>
</dbReference>
<protein>
    <recommendedName>
        <fullName evidence="2">histidine kinase</fullName>
        <ecNumber evidence="2">2.7.13.3</ecNumber>
    </recommendedName>
</protein>
<evidence type="ECO:0000259" key="9">
    <source>
        <dbReference type="PROSITE" id="PS50893"/>
    </source>
</evidence>
<accession>A0A2G6E7P5</accession>
<comment type="caution">
    <text evidence="10">The sequence shown here is derived from an EMBL/GenBank/DDBJ whole genome shotgun (WGS) entry which is preliminary data.</text>
</comment>
<dbReference type="CDD" id="cd00082">
    <property type="entry name" value="HisKA"/>
    <property type="match status" value="1"/>
</dbReference>
<dbReference type="Pfam" id="PF00512">
    <property type="entry name" value="HisKA"/>
    <property type="match status" value="1"/>
</dbReference>
<dbReference type="PRINTS" id="PR00344">
    <property type="entry name" value="BCTRLSENSOR"/>
</dbReference>
<dbReference type="InterPro" id="IPR003594">
    <property type="entry name" value="HATPase_dom"/>
</dbReference>
<dbReference type="InterPro" id="IPR036097">
    <property type="entry name" value="HisK_dim/P_sf"/>
</dbReference>
<dbReference type="InterPro" id="IPR027417">
    <property type="entry name" value="P-loop_NTPase"/>
</dbReference>
<dbReference type="SUPFAM" id="SSF55785">
    <property type="entry name" value="PYP-like sensor domain (PAS domain)"/>
    <property type="match status" value="1"/>
</dbReference>
<dbReference type="EC" id="2.7.13.3" evidence="2"/>
<dbReference type="InterPro" id="IPR003439">
    <property type="entry name" value="ABC_transporter-like_ATP-bd"/>
</dbReference>
<dbReference type="Pfam" id="PF00005">
    <property type="entry name" value="ABC_tran"/>
    <property type="match status" value="1"/>
</dbReference>
<evidence type="ECO:0000256" key="3">
    <source>
        <dbReference type="ARBA" id="ARBA00022448"/>
    </source>
</evidence>
<feature type="domain" description="Histidine kinase" evidence="8">
    <location>
        <begin position="392"/>
        <end position="603"/>
    </location>
</feature>
<comment type="catalytic activity">
    <reaction evidence="1">
        <text>ATP + protein L-histidine = ADP + protein N-phospho-L-histidine.</text>
        <dbReference type="EC" id="2.7.13.3"/>
    </reaction>
</comment>
<dbReference type="GO" id="GO:0016887">
    <property type="term" value="F:ATP hydrolysis activity"/>
    <property type="evidence" value="ECO:0007669"/>
    <property type="project" value="InterPro"/>
</dbReference>
<keyword evidence="4" id="KW-0597">Phosphoprotein</keyword>
<dbReference type="InterPro" id="IPR005467">
    <property type="entry name" value="His_kinase_dom"/>
</dbReference>
<gene>
    <name evidence="10" type="ORF">CSB45_06025</name>
</gene>
<evidence type="ECO:0000313" key="11">
    <source>
        <dbReference type="Proteomes" id="UP000229740"/>
    </source>
</evidence>
<dbReference type="InterPro" id="IPR003661">
    <property type="entry name" value="HisK_dim/P_dom"/>
</dbReference>
<dbReference type="Gene3D" id="3.40.50.300">
    <property type="entry name" value="P-loop containing nucleotide triphosphate hydrolases"/>
    <property type="match status" value="1"/>
</dbReference>
<dbReference type="Proteomes" id="UP000229740">
    <property type="component" value="Unassembled WGS sequence"/>
</dbReference>
<dbReference type="InterPro" id="IPR050107">
    <property type="entry name" value="ABC_carbohydrate_import_ATPase"/>
</dbReference>
<dbReference type="Pfam" id="PF02518">
    <property type="entry name" value="HATPase_c"/>
    <property type="match status" value="1"/>
</dbReference>
<dbReference type="Gene3D" id="3.30.565.10">
    <property type="entry name" value="Histidine kinase-like ATPase, C-terminal domain"/>
    <property type="match status" value="1"/>
</dbReference>
<dbReference type="GO" id="GO:0005524">
    <property type="term" value="F:ATP binding"/>
    <property type="evidence" value="ECO:0007669"/>
    <property type="project" value="UniProtKB-KW"/>
</dbReference>
<evidence type="ECO:0000256" key="1">
    <source>
        <dbReference type="ARBA" id="ARBA00000085"/>
    </source>
</evidence>
<evidence type="ECO:0000256" key="7">
    <source>
        <dbReference type="ARBA" id="ARBA00022840"/>
    </source>
</evidence>
<dbReference type="PROSITE" id="PS50109">
    <property type="entry name" value="HIS_KIN"/>
    <property type="match status" value="1"/>
</dbReference>
<keyword evidence="6" id="KW-0547">Nucleotide-binding</keyword>
<proteinExistence type="predicted"/>
<dbReference type="SUPFAM" id="SSF47384">
    <property type="entry name" value="Homodimeric domain of signal transducing histidine kinase"/>
    <property type="match status" value="1"/>
</dbReference>
<evidence type="ECO:0000256" key="5">
    <source>
        <dbReference type="ARBA" id="ARBA00022737"/>
    </source>
</evidence>
<reference evidence="10 11" key="1">
    <citation type="submission" date="2017-10" db="EMBL/GenBank/DDBJ databases">
        <title>Novel microbial diversity and functional potential in the marine mammal oral microbiome.</title>
        <authorList>
            <person name="Dudek N.K."/>
            <person name="Sun C.L."/>
            <person name="Burstein D."/>
            <person name="Kantor R.S."/>
            <person name="Aliaga Goltsman D.S."/>
            <person name="Bik E.M."/>
            <person name="Thomas B.C."/>
            <person name="Banfield J.F."/>
            <person name="Relman D.A."/>
        </authorList>
    </citation>
    <scope>NUCLEOTIDE SEQUENCE [LARGE SCALE GENOMIC DNA]</scope>
    <source>
        <strain evidence="10">DOLZORAL124_49_17</strain>
    </source>
</reference>
<keyword evidence="3" id="KW-0813">Transport</keyword>
<dbReference type="SUPFAM" id="SSF52540">
    <property type="entry name" value="P-loop containing nucleoside triphosphate hydrolases"/>
    <property type="match status" value="1"/>
</dbReference>
<dbReference type="EMBL" id="PDPS01000025">
    <property type="protein sequence ID" value="PID57781.1"/>
    <property type="molecule type" value="Genomic_DNA"/>
</dbReference>
<evidence type="ECO:0000259" key="8">
    <source>
        <dbReference type="PROSITE" id="PS50109"/>
    </source>
</evidence>
<dbReference type="SMART" id="SM00387">
    <property type="entry name" value="HATPase_c"/>
    <property type="match status" value="1"/>
</dbReference>
<name>A0A2G6E7P5_9BACT</name>
<dbReference type="InterPro" id="IPR035965">
    <property type="entry name" value="PAS-like_dom_sf"/>
</dbReference>
<dbReference type="PANTHER" id="PTHR43790:SF9">
    <property type="entry name" value="GALACTOFURANOSE TRANSPORTER ATP-BINDING PROTEIN YTFR"/>
    <property type="match status" value="1"/>
</dbReference>
<sequence>MISNDILVLKGLGVSVGRLQLLQDINLRIKRGDIHAIIGDHGAGKSTLAKVLSGLIPVTCGTVCFEGQILGKYGTKQAATLGIHTVYQNGNLLQNMTVLENIFLNRELKTLLVFPDNRRMREMAEEVFQDLRISLDLNRLLETYDFAQQQLVELVRIACFPSKLLIIDEISNKLLPKDIEKLHYLISILRQGGTTVLYISRNMDEILNFANRVTILNKGRIVETADISHIDKLQLVQLTYSSMSRREQLEQNNLELFYLNNFNKSLINNLPFPLMVTDSKQCIVTMNRSFEQVTDVHHRDFAGKPVEHIFDFPESTQTKHFHNTRHYHGIQVRGPQQTAGAVVDVHIIPFMDEDGSFMGTLYTLSKTTGVEQFEHVLQSNDVSKDPRKMLAEVAHEINNPLGIMLNYVKLIATGNETEQIRLNAGVIEKEIKRIKRFLRDITETKEVPDAQLSEKACIGDIIEEVAIFLQPMLDGNHVQLDIDEEREIFLDCDPDLMKQVILNIMLNGIEAMPEGGRLRVAVFLRELEGKMYSAIEIRDTGIGIPAETLERIFEPFYTTKSTGESFGLGLSLSQDIITQLQGFITVESRVYAGATFQIFIPFE</sequence>
<dbReference type="Gene3D" id="1.10.287.130">
    <property type="match status" value="1"/>
</dbReference>